<dbReference type="CDD" id="cd08504">
    <property type="entry name" value="PBP2_OppA"/>
    <property type="match status" value="1"/>
</dbReference>
<dbReference type="GO" id="GO:0043190">
    <property type="term" value="C:ATP-binding cassette (ABC) transporter complex"/>
    <property type="evidence" value="ECO:0007669"/>
    <property type="project" value="InterPro"/>
</dbReference>
<proteinExistence type="inferred from homology"/>
<keyword evidence="9" id="KW-1185">Reference proteome</keyword>
<dbReference type="PANTHER" id="PTHR30290:SF10">
    <property type="entry name" value="PERIPLASMIC OLIGOPEPTIDE-BINDING PROTEIN-RELATED"/>
    <property type="match status" value="1"/>
</dbReference>
<evidence type="ECO:0000313" key="8">
    <source>
        <dbReference type="EMBL" id="GBD68852.1"/>
    </source>
</evidence>
<dbReference type="Proteomes" id="UP000236214">
    <property type="component" value="Unassembled WGS sequence"/>
</dbReference>
<dbReference type="PIRSF" id="PIRSF002741">
    <property type="entry name" value="MppA"/>
    <property type="match status" value="1"/>
</dbReference>
<dbReference type="PROSITE" id="PS51257">
    <property type="entry name" value="PROKAR_LIPOPROTEIN"/>
    <property type="match status" value="1"/>
</dbReference>
<dbReference type="PANTHER" id="PTHR30290">
    <property type="entry name" value="PERIPLASMIC BINDING COMPONENT OF ABC TRANSPORTER"/>
    <property type="match status" value="1"/>
</dbReference>
<comment type="similarity">
    <text evidence="2">Belongs to the bacterial solute-binding protein 5 family.</text>
</comment>
<evidence type="ECO:0000256" key="4">
    <source>
        <dbReference type="ARBA" id="ARBA00022729"/>
    </source>
</evidence>
<dbReference type="FunFam" id="3.90.76.10:FF:000001">
    <property type="entry name" value="Oligopeptide ABC transporter substrate-binding protein"/>
    <property type="match status" value="1"/>
</dbReference>
<organism evidence="8 9">
    <name type="scientific">Tetragenococcus halophilus subsp. halophilus</name>
    <dbReference type="NCBI Taxonomy" id="1513897"/>
    <lineage>
        <taxon>Bacteria</taxon>
        <taxon>Bacillati</taxon>
        <taxon>Bacillota</taxon>
        <taxon>Bacilli</taxon>
        <taxon>Lactobacillales</taxon>
        <taxon>Enterococcaceae</taxon>
        <taxon>Tetragenococcus</taxon>
    </lineage>
</organism>
<evidence type="ECO:0000256" key="2">
    <source>
        <dbReference type="ARBA" id="ARBA00005695"/>
    </source>
</evidence>
<comment type="caution">
    <text evidence="8">The sequence shown here is derived from an EMBL/GenBank/DDBJ whole genome shotgun (WGS) entry which is preliminary data.</text>
</comment>
<dbReference type="Gene3D" id="3.40.190.10">
    <property type="entry name" value="Periplasmic binding protein-like II"/>
    <property type="match status" value="1"/>
</dbReference>
<feature type="region of interest" description="Disordered" evidence="6">
    <location>
        <begin position="359"/>
        <end position="379"/>
    </location>
</feature>
<gene>
    <name evidence="8" type="primary">oppA</name>
    <name evidence="8" type="ORF">TEHN7118_1658</name>
</gene>
<dbReference type="GO" id="GO:0030288">
    <property type="term" value="C:outer membrane-bounded periplasmic space"/>
    <property type="evidence" value="ECO:0007669"/>
    <property type="project" value="UniProtKB-ARBA"/>
</dbReference>
<dbReference type="InterPro" id="IPR000914">
    <property type="entry name" value="SBP_5_dom"/>
</dbReference>
<dbReference type="EMBL" id="BDEC01000071">
    <property type="protein sequence ID" value="GBD68852.1"/>
    <property type="molecule type" value="Genomic_DNA"/>
</dbReference>
<comment type="subcellular location">
    <subcellularLocation>
        <location evidence="1">Cell envelope</location>
    </subcellularLocation>
</comment>
<keyword evidence="5" id="KW-0653">Protein transport</keyword>
<evidence type="ECO:0000256" key="5">
    <source>
        <dbReference type="ARBA" id="ARBA00022856"/>
    </source>
</evidence>
<reference evidence="8 9" key="1">
    <citation type="submission" date="2016-05" db="EMBL/GenBank/DDBJ databases">
        <title>Whole genome sequencing of Tetragenococcus halophilus subsp. halophilus NISL 7118.</title>
        <authorList>
            <person name="Shiwa Y."/>
            <person name="Nishimura I."/>
            <person name="Yoshikawa H."/>
            <person name="Koyama Y."/>
            <person name="Oguma T."/>
        </authorList>
    </citation>
    <scope>NUCLEOTIDE SEQUENCE [LARGE SCALE GENOMIC DNA]</scope>
    <source>
        <strain evidence="8 9">NISL 7118</strain>
    </source>
</reference>
<dbReference type="InterPro" id="IPR030678">
    <property type="entry name" value="Peptide/Ni-bd"/>
</dbReference>
<dbReference type="SUPFAM" id="SSF53850">
    <property type="entry name" value="Periplasmic binding protein-like II"/>
    <property type="match status" value="1"/>
</dbReference>
<accession>A0A2H6CV27</accession>
<dbReference type="Gene3D" id="3.10.105.10">
    <property type="entry name" value="Dipeptide-binding Protein, Domain 3"/>
    <property type="match status" value="1"/>
</dbReference>
<keyword evidence="4" id="KW-0732">Signal</keyword>
<dbReference type="GO" id="GO:1904680">
    <property type="term" value="F:peptide transmembrane transporter activity"/>
    <property type="evidence" value="ECO:0007669"/>
    <property type="project" value="TreeGrafter"/>
</dbReference>
<name>A0A2H6CV27_TETHA</name>
<evidence type="ECO:0000256" key="3">
    <source>
        <dbReference type="ARBA" id="ARBA00022448"/>
    </source>
</evidence>
<keyword evidence="3" id="KW-0813">Transport</keyword>
<evidence type="ECO:0000256" key="6">
    <source>
        <dbReference type="SAM" id="MobiDB-lite"/>
    </source>
</evidence>
<sequence length="568" mass="63011">MIILKISNKKGASGVKKKYVYSLFAVCSLVLAGCTTGQTQDSSEGGGEGASGTSGNEYTFIERQEMPTADLSQATDTVSFSALNNVYEGMYRLDENDEPQPAGAAEEAEVSEDGLTYTVQLREDATWSNGDPVTADDYVYGWQRTVDPETASEFAYIYEPVENAQAVMDGDADLDELGIEATDEYELEITLERPTEYFDNLLAFPVFFPQNEEVVEENGDDYAQTSDNMVYNGPFVLADFDGPGSDTEWAYDKNEDYWDADNVSLDRVNVNVVKEASTALNLFQDGQADEITLSGELAQQMANDPDYLTVPQASTFYMEMNQEDEDSPFANENFRKAISYSIDREALVNSVLADGSIEPSGLVPSDMSENPETGDDFTEDAGSQIEYDQEQAQEYWEQAQEELGEDSLEIDLLADDTDNSRRAQEFLQESIQDSLDGVSVSLSPVPFSVRLDRSTSGDFDMALSGWGADYADPSAFLDLFQTDTSNNHGHYSNEDYDQQIDEATNENANDPEARWDNLVEAENIIMEEQGVVPLYQNAEAHLRADRVNGLVTHPTGAQYDYKWVTIDE</sequence>
<evidence type="ECO:0000256" key="1">
    <source>
        <dbReference type="ARBA" id="ARBA00004196"/>
    </source>
</evidence>
<dbReference type="Pfam" id="PF00496">
    <property type="entry name" value="SBP_bac_5"/>
    <property type="match status" value="1"/>
</dbReference>
<protein>
    <submittedName>
        <fullName evidence="8">Oligopeptide ABC transporter peptide-binding protein</fullName>
    </submittedName>
</protein>
<dbReference type="GO" id="GO:0015833">
    <property type="term" value="P:peptide transport"/>
    <property type="evidence" value="ECO:0007669"/>
    <property type="project" value="UniProtKB-KW"/>
</dbReference>
<dbReference type="Gene3D" id="3.90.76.10">
    <property type="entry name" value="Dipeptide-binding Protein, Domain 1"/>
    <property type="match status" value="1"/>
</dbReference>
<feature type="domain" description="Solute-binding protein family 5" evidence="7">
    <location>
        <begin position="100"/>
        <end position="487"/>
    </location>
</feature>
<dbReference type="FunFam" id="3.10.105.10:FF:000001">
    <property type="entry name" value="Oligopeptide ABC transporter, oligopeptide-binding protein"/>
    <property type="match status" value="1"/>
</dbReference>
<evidence type="ECO:0000259" key="7">
    <source>
        <dbReference type="Pfam" id="PF00496"/>
    </source>
</evidence>
<dbReference type="InterPro" id="IPR039424">
    <property type="entry name" value="SBP_5"/>
</dbReference>
<keyword evidence="5" id="KW-0571">Peptide transport</keyword>
<evidence type="ECO:0000313" key="9">
    <source>
        <dbReference type="Proteomes" id="UP000236214"/>
    </source>
</evidence>
<dbReference type="AlphaFoldDB" id="A0A2H6CV27"/>